<dbReference type="AlphaFoldDB" id="A0A6P4YLY9"/>
<accession>A0A6P4YLY9</accession>
<dbReference type="InterPro" id="IPR009523">
    <property type="entry name" value="Prokineticin"/>
</dbReference>
<dbReference type="KEGG" id="bbel:109465377"/>
<feature type="domain" description="Prokineticin" evidence="8">
    <location>
        <begin position="21"/>
        <end position="113"/>
    </location>
</feature>
<comment type="subcellular location">
    <subcellularLocation>
        <location evidence="1">Secreted</location>
    </subcellularLocation>
</comment>
<dbReference type="Proteomes" id="UP000515135">
    <property type="component" value="Unplaced"/>
</dbReference>
<evidence type="ECO:0000256" key="4">
    <source>
        <dbReference type="ARBA" id="ARBA00022656"/>
    </source>
</evidence>
<dbReference type="FunFam" id="2.10.80.10:FF:000007">
    <property type="entry name" value="Uncharacterized protein"/>
    <property type="match status" value="1"/>
</dbReference>
<dbReference type="RefSeq" id="XP_019618156.1">
    <property type="nucleotide sequence ID" value="XM_019762597.1"/>
</dbReference>
<keyword evidence="3" id="KW-0964">Secreted</keyword>
<dbReference type="SUPFAM" id="SSF57190">
    <property type="entry name" value="Colipase-like"/>
    <property type="match status" value="1"/>
</dbReference>
<dbReference type="PANTHER" id="PTHR18821">
    <property type="entry name" value="PROKINETICIN"/>
    <property type="match status" value="1"/>
</dbReference>
<keyword evidence="6" id="KW-1213">G-protein coupled receptor impairing toxin</keyword>
<gene>
    <name evidence="10" type="primary">LOC109465377</name>
</gene>
<dbReference type="Pfam" id="PF06607">
    <property type="entry name" value="Prokineticin"/>
    <property type="match status" value="1"/>
</dbReference>
<reference evidence="10" key="1">
    <citation type="submission" date="2025-08" db="UniProtKB">
        <authorList>
            <consortium name="RefSeq"/>
        </authorList>
    </citation>
    <scope>IDENTIFICATION</scope>
    <source>
        <tissue evidence="10">Gonad</tissue>
    </source>
</reference>
<evidence type="ECO:0000256" key="6">
    <source>
        <dbReference type="ARBA" id="ARBA00023259"/>
    </source>
</evidence>
<dbReference type="GO" id="GO:0090729">
    <property type="term" value="F:toxin activity"/>
    <property type="evidence" value="ECO:0007669"/>
    <property type="project" value="UniProtKB-KW"/>
</dbReference>
<dbReference type="OrthoDB" id="10032116at2759"/>
<evidence type="ECO:0000313" key="9">
    <source>
        <dbReference type="Proteomes" id="UP000515135"/>
    </source>
</evidence>
<organism evidence="9 10">
    <name type="scientific">Branchiostoma belcheri</name>
    <name type="common">Amphioxus</name>
    <dbReference type="NCBI Taxonomy" id="7741"/>
    <lineage>
        <taxon>Eukaryota</taxon>
        <taxon>Metazoa</taxon>
        <taxon>Chordata</taxon>
        <taxon>Cephalochordata</taxon>
        <taxon>Leptocardii</taxon>
        <taxon>Amphioxiformes</taxon>
        <taxon>Branchiostomatidae</taxon>
        <taxon>Branchiostoma</taxon>
    </lineage>
</organism>
<keyword evidence="4" id="KW-0800">Toxin</keyword>
<dbReference type="Gene3D" id="2.10.80.10">
    <property type="entry name" value="Lipase, subunit A"/>
    <property type="match status" value="1"/>
</dbReference>
<evidence type="ECO:0000313" key="10">
    <source>
        <dbReference type="RefSeq" id="XP_019618156.1"/>
    </source>
</evidence>
<proteinExistence type="inferred from homology"/>
<dbReference type="PANTHER" id="PTHR18821:SF2">
    <property type="entry name" value="DICKKOPF-RELATED PROTEIN 3-LIKE"/>
    <property type="match status" value="1"/>
</dbReference>
<evidence type="ECO:0000256" key="7">
    <source>
        <dbReference type="SAM" id="SignalP"/>
    </source>
</evidence>
<evidence type="ECO:0000256" key="3">
    <source>
        <dbReference type="ARBA" id="ARBA00022525"/>
    </source>
</evidence>
<dbReference type="GeneID" id="109465377"/>
<evidence type="ECO:0000256" key="1">
    <source>
        <dbReference type="ARBA" id="ARBA00004613"/>
    </source>
</evidence>
<dbReference type="GO" id="GO:0005576">
    <property type="term" value="C:extracellular region"/>
    <property type="evidence" value="ECO:0007669"/>
    <property type="project" value="UniProtKB-SubCell"/>
</dbReference>
<evidence type="ECO:0000256" key="2">
    <source>
        <dbReference type="ARBA" id="ARBA00006999"/>
    </source>
</evidence>
<keyword evidence="9" id="KW-1185">Reference proteome</keyword>
<evidence type="ECO:0000259" key="8">
    <source>
        <dbReference type="Pfam" id="PF06607"/>
    </source>
</evidence>
<feature type="signal peptide" evidence="7">
    <location>
        <begin position="1"/>
        <end position="36"/>
    </location>
</feature>
<feature type="chain" id="PRO_5027871884" evidence="7">
    <location>
        <begin position="37"/>
        <end position="124"/>
    </location>
</feature>
<keyword evidence="5" id="KW-1015">Disulfide bond</keyword>
<sequence length="124" mass="13474">MGMGETCVPARRIPAAAALAYLLLLLLLQCHTGAEGYVTTGVCEDDYQCMRALGGPACCAPWGRSIPIPVCKEMGQRGEPCHMASNRMPYPLRIHRVFWRCPCGENLTCASTGLSRIGVCMHTM</sequence>
<evidence type="ECO:0000256" key="5">
    <source>
        <dbReference type="ARBA" id="ARBA00023157"/>
    </source>
</evidence>
<protein>
    <submittedName>
        <fullName evidence="10">Toxin MIT1-like</fullName>
    </submittedName>
</protein>
<keyword evidence="7" id="KW-0732">Signal</keyword>
<name>A0A6P4YLY9_BRABE</name>
<comment type="similarity">
    <text evidence="2">Belongs to the AVIT (prokineticin) family.</text>
</comment>
<dbReference type="InterPro" id="IPR023569">
    <property type="entry name" value="Prokineticin_domain"/>
</dbReference>